<feature type="domain" description="Histidine kinase/HSP90-like ATPase" evidence="2">
    <location>
        <begin position="14"/>
        <end position="139"/>
    </location>
</feature>
<dbReference type="PANTHER" id="PTHR35526:SF3">
    <property type="entry name" value="ANTI-SIGMA-F FACTOR RSBW"/>
    <property type="match status" value="1"/>
</dbReference>
<keyword evidence="1" id="KW-0723">Serine/threonine-protein kinase</keyword>
<sequence>MAEAIGADEILVRIPSRLEILDVVDKVASAIAEHMEFPEEEANSIANSVIEAGTNAIQHGHFLDADLPVDFLFQIGADALRVRVSDQGPGFDVEAVLRSDPTSPDSLLASRGRGIFIMKSLMDEVSFEMLPRRGCTVVLTKRLKRGS</sequence>
<evidence type="ECO:0000256" key="1">
    <source>
        <dbReference type="ARBA" id="ARBA00022527"/>
    </source>
</evidence>
<protein>
    <submittedName>
        <fullName evidence="3">ATP-binding protein</fullName>
    </submittedName>
</protein>
<evidence type="ECO:0000313" key="3">
    <source>
        <dbReference type="EMBL" id="MBM3317633.1"/>
    </source>
</evidence>
<dbReference type="CDD" id="cd16936">
    <property type="entry name" value="HATPase_RsbW-like"/>
    <property type="match status" value="1"/>
</dbReference>
<comment type="caution">
    <text evidence="3">The sequence shown here is derived from an EMBL/GenBank/DDBJ whole genome shotgun (WGS) entry which is preliminary data.</text>
</comment>
<keyword evidence="1" id="KW-0418">Kinase</keyword>
<dbReference type="GO" id="GO:0005524">
    <property type="term" value="F:ATP binding"/>
    <property type="evidence" value="ECO:0007669"/>
    <property type="project" value="UniProtKB-KW"/>
</dbReference>
<dbReference type="Gene3D" id="3.30.565.10">
    <property type="entry name" value="Histidine kinase-like ATPase, C-terminal domain"/>
    <property type="match status" value="1"/>
</dbReference>
<keyword evidence="3" id="KW-0547">Nucleotide-binding</keyword>
<dbReference type="AlphaFoldDB" id="A0A937X834"/>
<keyword evidence="1" id="KW-0808">Transferase</keyword>
<dbReference type="EMBL" id="VGIY01000156">
    <property type="protein sequence ID" value="MBM3317633.1"/>
    <property type="molecule type" value="Genomic_DNA"/>
</dbReference>
<dbReference type="SUPFAM" id="SSF55874">
    <property type="entry name" value="ATPase domain of HSP90 chaperone/DNA topoisomerase II/histidine kinase"/>
    <property type="match status" value="1"/>
</dbReference>
<evidence type="ECO:0000259" key="2">
    <source>
        <dbReference type="Pfam" id="PF13581"/>
    </source>
</evidence>
<dbReference type="Proteomes" id="UP000748308">
    <property type="component" value="Unassembled WGS sequence"/>
</dbReference>
<organism evidence="3 4">
    <name type="scientific">Eiseniibacteriota bacterium</name>
    <dbReference type="NCBI Taxonomy" id="2212470"/>
    <lineage>
        <taxon>Bacteria</taxon>
        <taxon>Candidatus Eiseniibacteriota</taxon>
    </lineage>
</organism>
<dbReference type="InterPro" id="IPR050267">
    <property type="entry name" value="Anti-sigma-factor_SerPK"/>
</dbReference>
<proteinExistence type="predicted"/>
<accession>A0A937X834</accession>
<dbReference type="Pfam" id="PF13581">
    <property type="entry name" value="HATPase_c_2"/>
    <property type="match status" value="1"/>
</dbReference>
<dbReference type="InterPro" id="IPR003594">
    <property type="entry name" value="HATPase_dom"/>
</dbReference>
<evidence type="ECO:0000313" key="4">
    <source>
        <dbReference type="Proteomes" id="UP000748308"/>
    </source>
</evidence>
<dbReference type="PANTHER" id="PTHR35526">
    <property type="entry name" value="ANTI-SIGMA-F FACTOR RSBW-RELATED"/>
    <property type="match status" value="1"/>
</dbReference>
<gene>
    <name evidence="3" type="ORF">FJY75_07250</name>
</gene>
<dbReference type="GO" id="GO:0004674">
    <property type="term" value="F:protein serine/threonine kinase activity"/>
    <property type="evidence" value="ECO:0007669"/>
    <property type="project" value="UniProtKB-KW"/>
</dbReference>
<reference evidence="3" key="1">
    <citation type="submission" date="2019-03" db="EMBL/GenBank/DDBJ databases">
        <title>Lake Tanganyika Metagenome-Assembled Genomes (MAGs).</title>
        <authorList>
            <person name="Tran P."/>
        </authorList>
    </citation>
    <scope>NUCLEOTIDE SEQUENCE</scope>
    <source>
        <strain evidence="3">M_DeepCast_400m_m2_100</strain>
    </source>
</reference>
<dbReference type="InterPro" id="IPR036890">
    <property type="entry name" value="HATPase_C_sf"/>
</dbReference>
<name>A0A937X834_UNCEI</name>
<keyword evidence="3" id="KW-0067">ATP-binding</keyword>